<organism evidence="11 12">
    <name type="scientific">Desulfosoma caldarium</name>
    <dbReference type="NCBI Taxonomy" id="610254"/>
    <lineage>
        <taxon>Bacteria</taxon>
        <taxon>Pseudomonadati</taxon>
        <taxon>Thermodesulfobacteriota</taxon>
        <taxon>Syntrophobacteria</taxon>
        <taxon>Syntrophobacterales</taxon>
        <taxon>Syntrophobacteraceae</taxon>
        <taxon>Desulfosoma</taxon>
    </lineage>
</organism>
<dbReference type="Pfam" id="PF02687">
    <property type="entry name" value="FtsX"/>
    <property type="match status" value="1"/>
</dbReference>
<keyword evidence="7 8" id="KW-0472">Membrane</keyword>
<dbReference type="GO" id="GO:0044874">
    <property type="term" value="P:lipoprotein localization to outer membrane"/>
    <property type="evidence" value="ECO:0007669"/>
    <property type="project" value="TreeGrafter"/>
</dbReference>
<evidence type="ECO:0000256" key="2">
    <source>
        <dbReference type="ARBA" id="ARBA00005236"/>
    </source>
</evidence>
<dbReference type="Proteomes" id="UP000276223">
    <property type="component" value="Unassembled WGS sequence"/>
</dbReference>
<dbReference type="GO" id="GO:0098797">
    <property type="term" value="C:plasma membrane protein complex"/>
    <property type="evidence" value="ECO:0007669"/>
    <property type="project" value="TreeGrafter"/>
</dbReference>
<feature type="domain" description="MacB-like periplasmic core" evidence="10">
    <location>
        <begin position="25"/>
        <end position="252"/>
    </location>
</feature>
<dbReference type="Pfam" id="PF12704">
    <property type="entry name" value="MacB_PCD"/>
    <property type="match status" value="1"/>
</dbReference>
<evidence type="ECO:0000313" key="11">
    <source>
        <dbReference type="EMBL" id="ROQ92235.1"/>
    </source>
</evidence>
<name>A0A3N1ULZ2_9BACT</name>
<keyword evidence="3" id="KW-0813">Transport</keyword>
<feature type="transmembrane region" description="Helical" evidence="8">
    <location>
        <begin position="326"/>
        <end position="350"/>
    </location>
</feature>
<evidence type="ECO:0000256" key="3">
    <source>
        <dbReference type="ARBA" id="ARBA00022448"/>
    </source>
</evidence>
<comment type="similarity">
    <text evidence="2">Belongs to the ABC-4 integral membrane protein family. LolC/E subfamily.</text>
</comment>
<protein>
    <submittedName>
        <fullName evidence="11">Lipoprotein-releasing system permease protein</fullName>
    </submittedName>
</protein>
<evidence type="ECO:0000256" key="5">
    <source>
        <dbReference type="ARBA" id="ARBA00022692"/>
    </source>
</evidence>
<accession>A0A3N1ULZ2</accession>
<evidence type="ECO:0000256" key="8">
    <source>
        <dbReference type="SAM" id="Phobius"/>
    </source>
</evidence>
<gene>
    <name evidence="11" type="ORF">EDC27_1934</name>
</gene>
<proteinExistence type="inferred from homology"/>
<keyword evidence="12" id="KW-1185">Reference proteome</keyword>
<keyword evidence="4" id="KW-1003">Cell membrane</keyword>
<keyword evidence="5 8" id="KW-0812">Transmembrane</keyword>
<evidence type="ECO:0000259" key="10">
    <source>
        <dbReference type="Pfam" id="PF12704"/>
    </source>
</evidence>
<dbReference type="InterPro" id="IPR003838">
    <property type="entry name" value="ABC3_permease_C"/>
</dbReference>
<sequence>MQFELFVSLRYLMAKRRHAFISLITLISVAGVAVGVMALIVVLAVMNGFQHDLRDRILGITSHAVIGHFQGIFDGYAHLVQEIEREDGVEAATPFVLTQVMVNSGKFISGAILRGIDPKTAPRVTRLEQSLLQGTLASLLSSREDASFTERPAPSIIVGVELAARLGVQTNDYVTLISPTGQTTPAGRVPKSRLYRVVGLFKSGMYEYDNTLAYVHIRDAQKLLGIGDAVSGIEVKVKDIYAAASVSNKLQKKLGYPYWVRDWMQMNHNLFSALKLEKVVMFIILTLIILVAAFNIVSSLIMMVMEKTKDIAILKAMGATTHKVRRIFVLEGLLIGVVGTVLGLVGGFTLCELLKRYQFIELPRDVYYISTLPVRTEPLDVVLIACAAVAICLVATFYPSKQAAKLHPAEALRYE</sequence>
<comment type="caution">
    <text evidence="11">The sequence shown here is derived from an EMBL/GenBank/DDBJ whole genome shotgun (WGS) entry which is preliminary data.</text>
</comment>
<evidence type="ECO:0000313" key="12">
    <source>
        <dbReference type="Proteomes" id="UP000276223"/>
    </source>
</evidence>
<dbReference type="InterPro" id="IPR011925">
    <property type="entry name" value="LolCE_TM"/>
</dbReference>
<feature type="transmembrane region" description="Helical" evidence="8">
    <location>
        <begin position="381"/>
        <end position="398"/>
    </location>
</feature>
<evidence type="ECO:0000256" key="6">
    <source>
        <dbReference type="ARBA" id="ARBA00022989"/>
    </source>
</evidence>
<dbReference type="GO" id="GO:0042953">
    <property type="term" value="P:lipoprotein transport"/>
    <property type="evidence" value="ECO:0007669"/>
    <property type="project" value="InterPro"/>
</dbReference>
<dbReference type="PANTHER" id="PTHR30489:SF0">
    <property type="entry name" value="LIPOPROTEIN-RELEASING SYSTEM TRANSMEMBRANE PROTEIN LOLE"/>
    <property type="match status" value="1"/>
</dbReference>
<dbReference type="InterPro" id="IPR025857">
    <property type="entry name" value="MacB_PCD"/>
</dbReference>
<evidence type="ECO:0000259" key="9">
    <source>
        <dbReference type="Pfam" id="PF02687"/>
    </source>
</evidence>
<keyword evidence="6 8" id="KW-1133">Transmembrane helix</keyword>
<keyword evidence="11" id="KW-0449">Lipoprotein</keyword>
<feature type="transmembrane region" description="Helical" evidence="8">
    <location>
        <begin position="279"/>
        <end position="305"/>
    </location>
</feature>
<dbReference type="AlphaFoldDB" id="A0A3N1ULZ2"/>
<dbReference type="InterPro" id="IPR051447">
    <property type="entry name" value="Lipoprotein-release_system"/>
</dbReference>
<reference evidence="11 12" key="1">
    <citation type="submission" date="2018-11" db="EMBL/GenBank/DDBJ databases">
        <title>Genomic Encyclopedia of Type Strains, Phase IV (KMG-IV): sequencing the most valuable type-strain genomes for metagenomic binning, comparative biology and taxonomic classification.</title>
        <authorList>
            <person name="Goeker M."/>
        </authorList>
    </citation>
    <scope>NUCLEOTIDE SEQUENCE [LARGE SCALE GENOMIC DNA]</scope>
    <source>
        <strain evidence="11 12">DSM 22027</strain>
    </source>
</reference>
<evidence type="ECO:0000256" key="1">
    <source>
        <dbReference type="ARBA" id="ARBA00004651"/>
    </source>
</evidence>
<feature type="transmembrane region" description="Helical" evidence="8">
    <location>
        <begin position="20"/>
        <end position="46"/>
    </location>
</feature>
<dbReference type="OrthoDB" id="9808461at2"/>
<dbReference type="PANTHER" id="PTHR30489">
    <property type="entry name" value="LIPOPROTEIN-RELEASING SYSTEM TRANSMEMBRANE PROTEIN LOLE"/>
    <property type="match status" value="1"/>
</dbReference>
<evidence type="ECO:0000256" key="4">
    <source>
        <dbReference type="ARBA" id="ARBA00022475"/>
    </source>
</evidence>
<comment type="subcellular location">
    <subcellularLocation>
        <location evidence="1">Cell membrane</location>
        <topology evidence="1">Multi-pass membrane protein</topology>
    </subcellularLocation>
</comment>
<evidence type="ECO:0000256" key="7">
    <source>
        <dbReference type="ARBA" id="ARBA00023136"/>
    </source>
</evidence>
<dbReference type="NCBIfam" id="TIGR02212">
    <property type="entry name" value="lolCE"/>
    <property type="match status" value="1"/>
</dbReference>
<dbReference type="RefSeq" id="WP_123290403.1">
    <property type="nucleotide sequence ID" value="NZ_RJVA01000012.1"/>
</dbReference>
<dbReference type="EMBL" id="RJVA01000012">
    <property type="protein sequence ID" value="ROQ92235.1"/>
    <property type="molecule type" value="Genomic_DNA"/>
</dbReference>
<feature type="domain" description="ABC3 transporter permease C-terminal" evidence="9">
    <location>
        <begin position="282"/>
        <end position="408"/>
    </location>
</feature>